<proteinExistence type="predicted"/>
<dbReference type="OrthoDB" id="5348860at2"/>
<feature type="domain" description="DUF306" evidence="2">
    <location>
        <begin position="34"/>
        <end position="142"/>
    </location>
</feature>
<dbReference type="InterPro" id="IPR053147">
    <property type="entry name" value="Hsp_HslJ-like"/>
</dbReference>
<dbReference type="KEGG" id="adv:DJ533_07555"/>
<dbReference type="Gene3D" id="2.40.128.270">
    <property type="match status" value="1"/>
</dbReference>
<dbReference type="PROSITE" id="PS51257">
    <property type="entry name" value="PROKAR_LIPOPROTEIN"/>
    <property type="match status" value="1"/>
</dbReference>
<feature type="chain" id="PRO_5015483911" evidence="1">
    <location>
        <begin position="24"/>
        <end position="145"/>
    </location>
</feature>
<keyword evidence="1" id="KW-0732">Signal</keyword>
<protein>
    <submittedName>
        <fullName evidence="3">META domain-containing protein</fullName>
    </submittedName>
</protein>
<evidence type="ECO:0000313" key="4">
    <source>
        <dbReference type="Proteomes" id="UP000245977"/>
    </source>
</evidence>
<dbReference type="STRING" id="1871111.GCA_001704615_00988"/>
<reference evidence="3" key="1">
    <citation type="submission" date="2019-08" db="EMBL/GenBank/DDBJ databases">
        <title>The complete genome of Acinetobacter defluvii strain WCHAD010030.</title>
        <authorList>
            <person name="Hu Y."/>
            <person name="Qin J."/>
            <person name="Feng Y."/>
            <person name="Zong Z."/>
        </authorList>
    </citation>
    <scope>NUCLEOTIDE SEQUENCE</scope>
    <source>
        <strain evidence="3">WCHA30</strain>
    </source>
</reference>
<evidence type="ECO:0000259" key="2">
    <source>
        <dbReference type="Pfam" id="PF03724"/>
    </source>
</evidence>
<sequence length="145" mass="15875">MLKSILIPTCAALTLGMVGCATMSNPSTERNLNELQNKNWVVSEIYGTKMTADPTQSDVPSIQFDNSRVSGSDGCNRFMGGYAVKGTQIQFSNLASTQKACLNATDIPQKYAQALTQVTHYDASKKELKFLDANDKVILKFENVK</sequence>
<dbReference type="InterPro" id="IPR038670">
    <property type="entry name" value="HslJ-like_sf"/>
</dbReference>
<dbReference type="InterPro" id="IPR005184">
    <property type="entry name" value="DUF306_Meta_HslJ"/>
</dbReference>
<evidence type="ECO:0000313" key="3">
    <source>
        <dbReference type="EMBL" id="AWL28428.1"/>
    </source>
</evidence>
<dbReference type="Proteomes" id="UP000245977">
    <property type="component" value="Chromosome"/>
</dbReference>
<feature type="signal peptide" evidence="1">
    <location>
        <begin position="1"/>
        <end position="23"/>
    </location>
</feature>
<evidence type="ECO:0000256" key="1">
    <source>
        <dbReference type="SAM" id="SignalP"/>
    </source>
</evidence>
<keyword evidence="4" id="KW-1185">Reference proteome</keyword>
<organism evidence="3 4">
    <name type="scientific">Acinetobacter defluvii</name>
    <dbReference type="NCBI Taxonomy" id="1871111"/>
    <lineage>
        <taxon>Bacteria</taxon>
        <taxon>Pseudomonadati</taxon>
        <taxon>Pseudomonadota</taxon>
        <taxon>Gammaproteobacteria</taxon>
        <taxon>Moraxellales</taxon>
        <taxon>Moraxellaceae</taxon>
        <taxon>Acinetobacter</taxon>
    </lineage>
</organism>
<dbReference type="PANTHER" id="PTHR35535">
    <property type="entry name" value="HEAT SHOCK PROTEIN HSLJ"/>
    <property type="match status" value="1"/>
</dbReference>
<dbReference type="RefSeq" id="WP_065994869.1">
    <property type="nucleotide sequence ID" value="NZ_CP029397.2"/>
</dbReference>
<dbReference type="AlphaFoldDB" id="A0A2S2FC07"/>
<dbReference type="PANTHER" id="PTHR35535:SF1">
    <property type="entry name" value="HEAT SHOCK PROTEIN HSLJ"/>
    <property type="match status" value="1"/>
</dbReference>
<name>A0A2S2FC07_9GAMM</name>
<gene>
    <name evidence="3" type="ORF">DJ533_07555</name>
</gene>
<dbReference type="EMBL" id="CP029397">
    <property type="protein sequence ID" value="AWL28428.1"/>
    <property type="molecule type" value="Genomic_DNA"/>
</dbReference>
<accession>A0A2S2FC07</accession>
<dbReference type="Pfam" id="PF03724">
    <property type="entry name" value="META"/>
    <property type="match status" value="1"/>
</dbReference>